<feature type="region of interest" description="Disordered" evidence="1">
    <location>
        <begin position="50"/>
        <end position="71"/>
    </location>
</feature>
<evidence type="ECO:0000313" key="2">
    <source>
        <dbReference type="EMBL" id="KAB1069247.1"/>
    </source>
</evidence>
<gene>
    <name evidence="2" type="ORF">F6X51_25575</name>
</gene>
<evidence type="ECO:0000256" key="1">
    <source>
        <dbReference type="SAM" id="MobiDB-lite"/>
    </source>
</evidence>
<accession>A0A6N6MEP4</accession>
<reference evidence="2 3" key="1">
    <citation type="submission" date="2019-09" db="EMBL/GenBank/DDBJ databases">
        <title>YIM 132548 draft genome.</title>
        <authorList>
            <person name="Jiang L."/>
        </authorList>
    </citation>
    <scope>NUCLEOTIDE SEQUENCE [LARGE SCALE GENOMIC DNA]</scope>
    <source>
        <strain evidence="2 3">YIM 132548</strain>
    </source>
</reference>
<evidence type="ECO:0000313" key="3">
    <source>
        <dbReference type="Proteomes" id="UP000441523"/>
    </source>
</evidence>
<proteinExistence type="predicted"/>
<dbReference type="Proteomes" id="UP000441523">
    <property type="component" value="Unassembled WGS sequence"/>
</dbReference>
<name>A0A6N6MEP4_9HYPH</name>
<sequence>MAEGLSLSELARQLGRAKSGLHKLAAKGQIPKRADGTFDLDAVRAALAANTDPARQPGAFTPVHEPENRERDAPPAAIVAQASAEAQLATTRIREILMAEGVETDGSLTFNHARTAEKIVQTWQRDQAHAEAQGRLIDAEVAGRRWDDEIVKLRARLLAIPGDVALELSHLTKHDVSVIDRIVRDVMTAIADEAAA</sequence>
<dbReference type="RefSeq" id="WP_150966686.1">
    <property type="nucleotide sequence ID" value="NZ_VZZJ01000041.1"/>
</dbReference>
<dbReference type="EMBL" id="VZZJ01000041">
    <property type="protein sequence ID" value="KAB1069247.1"/>
    <property type="molecule type" value="Genomic_DNA"/>
</dbReference>
<protein>
    <submittedName>
        <fullName evidence="2">Uncharacterized protein</fullName>
    </submittedName>
</protein>
<organism evidence="2 3">
    <name type="scientific">Methylobacterium planeticum</name>
    <dbReference type="NCBI Taxonomy" id="2615211"/>
    <lineage>
        <taxon>Bacteria</taxon>
        <taxon>Pseudomonadati</taxon>
        <taxon>Pseudomonadota</taxon>
        <taxon>Alphaproteobacteria</taxon>
        <taxon>Hyphomicrobiales</taxon>
        <taxon>Methylobacteriaceae</taxon>
        <taxon>Methylobacterium</taxon>
    </lineage>
</organism>
<comment type="caution">
    <text evidence="2">The sequence shown here is derived from an EMBL/GenBank/DDBJ whole genome shotgun (WGS) entry which is preliminary data.</text>
</comment>
<keyword evidence="3" id="KW-1185">Reference proteome</keyword>
<dbReference type="AlphaFoldDB" id="A0A6N6MEP4"/>